<keyword evidence="4" id="KW-0805">Transcription regulation</keyword>
<dbReference type="Pfam" id="PF00010">
    <property type="entry name" value="HLH"/>
    <property type="match status" value="1"/>
</dbReference>
<dbReference type="GO" id="GO:1990837">
    <property type="term" value="F:sequence-specific double-stranded DNA binding"/>
    <property type="evidence" value="ECO:0007669"/>
    <property type="project" value="UniProtKB-ARBA"/>
</dbReference>
<dbReference type="InterPro" id="IPR011598">
    <property type="entry name" value="bHLH_dom"/>
</dbReference>
<evidence type="ECO:0000313" key="10">
    <source>
        <dbReference type="EMBL" id="KAL2077062.1"/>
    </source>
</evidence>
<dbReference type="SUPFAM" id="SSF47459">
    <property type="entry name" value="HLH, helix-loop-helix DNA-binding domain"/>
    <property type="match status" value="1"/>
</dbReference>
<dbReference type="Gene3D" id="4.10.280.10">
    <property type="entry name" value="Helix-loop-helix DNA-binding domain"/>
    <property type="match status" value="1"/>
</dbReference>
<proteinExistence type="predicted"/>
<dbReference type="InterPro" id="IPR036638">
    <property type="entry name" value="HLH_DNA-bd_sf"/>
</dbReference>
<dbReference type="GO" id="GO:0005634">
    <property type="term" value="C:nucleus"/>
    <property type="evidence" value="ECO:0007669"/>
    <property type="project" value="UniProtKB-SubCell"/>
</dbReference>
<gene>
    <name evidence="10" type="ORF">ACEWY4_026566</name>
</gene>
<evidence type="ECO:0000259" key="9">
    <source>
        <dbReference type="PROSITE" id="PS50888"/>
    </source>
</evidence>
<evidence type="ECO:0000256" key="7">
    <source>
        <dbReference type="ARBA" id="ARBA00023242"/>
    </source>
</evidence>
<organism evidence="10 11">
    <name type="scientific">Coilia grayii</name>
    <name type="common">Gray's grenadier anchovy</name>
    <dbReference type="NCBI Taxonomy" id="363190"/>
    <lineage>
        <taxon>Eukaryota</taxon>
        <taxon>Metazoa</taxon>
        <taxon>Chordata</taxon>
        <taxon>Craniata</taxon>
        <taxon>Vertebrata</taxon>
        <taxon>Euteleostomi</taxon>
        <taxon>Actinopterygii</taxon>
        <taxon>Neopterygii</taxon>
        <taxon>Teleostei</taxon>
        <taxon>Clupei</taxon>
        <taxon>Clupeiformes</taxon>
        <taxon>Clupeoidei</taxon>
        <taxon>Engraulidae</taxon>
        <taxon>Coilinae</taxon>
        <taxon>Coilia</taxon>
    </lineage>
</organism>
<evidence type="ECO:0000256" key="8">
    <source>
        <dbReference type="SAM" id="MobiDB-lite"/>
    </source>
</evidence>
<feature type="compositionally biased region" description="Basic residues" evidence="8">
    <location>
        <begin position="83"/>
        <end position="93"/>
    </location>
</feature>
<dbReference type="PANTHER" id="PTHR20937:SF18">
    <property type="entry name" value="BHLH TRANSCRIPTION FACTOR MESP-B-RELATED"/>
    <property type="match status" value="1"/>
</dbReference>
<keyword evidence="11" id="KW-1185">Reference proteome</keyword>
<evidence type="ECO:0000256" key="2">
    <source>
        <dbReference type="ARBA" id="ARBA00022473"/>
    </source>
</evidence>
<dbReference type="GO" id="GO:0007219">
    <property type="term" value="P:Notch signaling pathway"/>
    <property type="evidence" value="ECO:0007669"/>
    <property type="project" value="UniProtKB-KW"/>
</dbReference>
<comment type="caution">
    <text evidence="10">The sequence shown here is derived from an EMBL/GenBank/DDBJ whole genome shotgun (WGS) entry which is preliminary data.</text>
</comment>
<evidence type="ECO:0000256" key="1">
    <source>
        <dbReference type="ARBA" id="ARBA00004123"/>
    </source>
</evidence>
<feature type="domain" description="BHLH" evidence="9">
    <location>
        <begin position="94"/>
        <end position="148"/>
    </location>
</feature>
<evidence type="ECO:0000256" key="3">
    <source>
        <dbReference type="ARBA" id="ARBA00022976"/>
    </source>
</evidence>
<dbReference type="AlphaFoldDB" id="A0ABD1IPY0"/>
<dbReference type="EMBL" id="JBHFQA010000024">
    <property type="protein sequence ID" value="KAL2077062.1"/>
    <property type="molecule type" value="Genomic_DNA"/>
</dbReference>
<evidence type="ECO:0000256" key="4">
    <source>
        <dbReference type="ARBA" id="ARBA00023015"/>
    </source>
</evidence>
<evidence type="ECO:0000313" key="11">
    <source>
        <dbReference type="Proteomes" id="UP001591681"/>
    </source>
</evidence>
<keyword evidence="7" id="KW-0539">Nucleus</keyword>
<name>A0ABD1IPY0_9TELE</name>
<protein>
    <recommendedName>
        <fullName evidence="9">BHLH domain-containing protein</fullName>
    </recommendedName>
</protein>
<dbReference type="Proteomes" id="UP001591681">
    <property type="component" value="Unassembled WGS sequence"/>
</dbReference>
<accession>A0ABD1IPY0</accession>
<keyword evidence="5" id="KW-0238">DNA-binding</keyword>
<dbReference type="FunFam" id="4.10.280.10:FF:000047">
    <property type="entry name" value="mesoderm posterior protein 1"/>
    <property type="match status" value="1"/>
</dbReference>
<dbReference type="PROSITE" id="PS50888">
    <property type="entry name" value="BHLH"/>
    <property type="match status" value="1"/>
</dbReference>
<keyword evidence="3" id="KW-0914">Notch signaling pathway</keyword>
<dbReference type="SMART" id="SM00353">
    <property type="entry name" value="HLH"/>
    <property type="match status" value="1"/>
</dbReference>
<feature type="region of interest" description="Disordered" evidence="8">
    <location>
        <begin position="191"/>
        <end position="227"/>
    </location>
</feature>
<keyword evidence="2" id="KW-0217">Developmental protein</keyword>
<keyword evidence="6" id="KW-0804">Transcription</keyword>
<evidence type="ECO:0000256" key="5">
    <source>
        <dbReference type="ARBA" id="ARBA00023125"/>
    </source>
</evidence>
<comment type="subcellular location">
    <subcellularLocation>
        <location evidence="1">Nucleus</location>
    </subcellularLocation>
</comment>
<evidence type="ECO:0000256" key="6">
    <source>
        <dbReference type="ARBA" id="ARBA00023163"/>
    </source>
</evidence>
<feature type="region of interest" description="Disordered" evidence="8">
    <location>
        <begin position="71"/>
        <end position="105"/>
    </location>
</feature>
<reference evidence="10 11" key="1">
    <citation type="submission" date="2024-09" db="EMBL/GenBank/DDBJ databases">
        <title>A chromosome-level genome assembly of Gray's grenadier anchovy, Coilia grayii.</title>
        <authorList>
            <person name="Fu Z."/>
        </authorList>
    </citation>
    <scope>NUCLEOTIDE SEQUENCE [LARGE SCALE GENOMIC DNA]</scope>
    <source>
        <strain evidence="10">G4</strain>
        <tissue evidence="10">Muscle</tissue>
    </source>
</reference>
<dbReference type="InterPro" id="IPR040259">
    <property type="entry name" value="Mesogenin/MesP"/>
</dbReference>
<dbReference type="PANTHER" id="PTHR20937">
    <property type="entry name" value="IP14615P"/>
    <property type="match status" value="1"/>
</dbReference>
<sequence length="278" mass="30719">MDASTSLLGYEGSLCHWSCPSSDSEFYSVSSPETVSPAPSMDFVFSPPSKRSDFSCTSGQFTHSETAKFLARSPVGESTGRPIRTRSRSKNPSKQRQSASEKEKLRMRDLTKALHHLRTYLPASVAPVGQTLTKIETLRLTIRYIAHLSAQLGHDDQEPAQGKGQAAGDQCRGPQEILGYFQCTPATVTGPWRASQEHRGSASPTQQQQRQGGIIGTHATQDTRMDLGQYGPSMEMPVQNGIGIDYLFQTTPSIQTTQSCQMYNRDFGYQLVPQEYWS</sequence>